<protein>
    <submittedName>
        <fullName evidence="1">CLUMA_CG000404, isoform A</fullName>
    </submittedName>
</protein>
<dbReference type="AlphaFoldDB" id="A0A1J1HJF8"/>
<sequence>MREELSNTFPLFINKITPGGMDMILLQQFDDLIEHSPRVILKDCDYIYASKTNEIYAVFISSHPTLSLS</sequence>
<reference evidence="1 2" key="1">
    <citation type="submission" date="2015-04" db="EMBL/GenBank/DDBJ databases">
        <authorList>
            <person name="Syromyatnikov M.Y."/>
            <person name="Popov V.N."/>
        </authorList>
    </citation>
    <scope>NUCLEOTIDE SEQUENCE [LARGE SCALE GENOMIC DNA]</scope>
</reference>
<proteinExistence type="predicted"/>
<gene>
    <name evidence="1" type="ORF">CLUMA_CG000404</name>
</gene>
<dbReference type="EMBL" id="CVRI01000001">
    <property type="protein sequence ID" value="CRK86401.1"/>
    <property type="molecule type" value="Genomic_DNA"/>
</dbReference>
<keyword evidence="2" id="KW-1185">Reference proteome</keyword>
<evidence type="ECO:0000313" key="2">
    <source>
        <dbReference type="Proteomes" id="UP000183832"/>
    </source>
</evidence>
<dbReference type="Proteomes" id="UP000183832">
    <property type="component" value="Unassembled WGS sequence"/>
</dbReference>
<accession>A0A1J1HJF8</accession>
<name>A0A1J1HJF8_9DIPT</name>
<organism evidence="1 2">
    <name type="scientific">Clunio marinus</name>
    <dbReference type="NCBI Taxonomy" id="568069"/>
    <lineage>
        <taxon>Eukaryota</taxon>
        <taxon>Metazoa</taxon>
        <taxon>Ecdysozoa</taxon>
        <taxon>Arthropoda</taxon>
        <taxon>Hexapoda</taxon>
        <taxon>Insecta</taxon>
        <taxon>Pterygota</taxon>
        <taxon>Neoptera</taxon>
        <taxon>Endopterygota</taxon>
        <taxon>Diptera</taxon>
        <taxon>Nematocera</taxon>
        <taxon>Chironomoidea</taxon>
        <taxon>Chironomidae</taxon>
        <taxon>Clunio</taxon>
    </lineage>
</organism>
<evidence type="ECO:0000313" key="1">
    <source>
        <dbReference type="EMBL" id="CRK86401.1"/>
    </source>
</evidence>